<keyword evidence="7 13" id="KW-0812">Transmembrane</keyword>
<dbReference type="STRING" id="28181.BEN30_11030"/>
<reference evidence="15" key="1">
    <citation type="submission" date="2016-07" db="EMBL/GenBank/DDBJ databases">
        <authorList>
            <person name="Florea S."/>
            <person name="Webb J.S."/>
            <person name="Jaromczyk J."/>
            <person name="Schardl C.L."/>
        </authorList>
    </citation>
    <scope>NUCLEOTIDE SEQUENCE [LARGE SCALE GENOMIC DNA]</scope>
    <source>
        <strain evidence="15">MV-1</strain>
    </source>
</reference>
<keyword evidence="9" id="KW-0406">Ion transport</keyword>
<dbReference type="InterPro" id="IPR011541">
    <property type="entry name" value="Ni/Co_transpt_high_affinity"/>
</dbReference>
<keyword evidence="12" id="KW-0170">Cobalt</keyword>
<evidence type="ECO:0000256" key="3">
    <source>
        <dbReference type="ARBA" id="ARBA00022426"/>
    </source>
</evidence>
<dbReference type="PANTHER" id="PTHR40659:SF1">
    <property type="entry name" value="NICKEL_COBALT EFFLUX SYSTEM RCNA"/>
    <property type="match status" value="1"/>
</dbReference>
<dbReference type="EMBL" id="MCGG01000027">
    <property type="protein sequence ID" value="OEJ66920.1"/>
    <property type="molecule type" value="Genomic_DNA"/>
</dbReference>
<evidence type="ECO:0000256" key="9">
    <source>
        <dbReference type="ARBA" id="ARBA00023065"/>
    </source>
</evidence>
<keyword evidence="4 13" id="KW-0813">Transport</keyword>
<evidence type="ECO:0000256" key="8">
    <source>
        <dbReference type="ARBA" id="ARBA00022989"/>
    </source>
</evidence>
<keyword evidence="5" id="KW-1003">Cell membrane</keyword>
<evidence type="ECO:0000256" key="12">
    <source>
        <dbReference type="ARBA" id="ARBA00023285"/>
    </source>
</evidence>
<sequence length="330" mass="34546">MSLSRKKMLSLVIVALVLGLGALALFSGEAKAWFDAIVVYVFNQQRWFSRSLSDSVVALRDTAGGVGGGATWTLVTLGFVYGIFHAIGPGHGKAVISAYALSHETRFHRTIGLSFGAAFVQALSAILVVGVLSTLVDGGVHRFATSADDVLNPISFAAVTVLGIYLLVRGILPLIKAPSSALVPLPKTSKELLHDHSHDEACGCGHSHAPTPEQVQEASNFWRAASIALAVGIRPCTGAILVLVLTFSFGFVMSGILAVLAMALGTAIMVSTLAVGAQSLRWPLTELLSAWGLRAGFLGSALMILGGFVIVLVGATLLFNSLIAPTHPFF</sequence>
<evidence type="ECO:0000256" key="2">
    <source>
        <dbReference type="ARBA" id="ARBA00004651"/>
    </source>
</evidence>
<name>A0A1E5Q7G0_9PROT</name>
<dbReference type="OrthoDB" id="9812956at2"/>
<dbReference type="GO" id="GO:0015099">
    <property type="term" value="F:nickel cation transmembrane transporter activity"/>
    <property type="evidence" value="ECO:0007669"/>
    <property type="project" value="UniProtKB-UniRule"/>
</dbReference>
<dbReference type="GO" id="GO:0005886">
    <property type="term" value="C:plasma membrane"/>
    <property type="evidence" value="ECO:0007669"/>
    <property type="project" value="UniProtKB-SubCell"/>
</dbReference>
<evidence type="ECO:0000256" key="5">
    <source>
        <dbReference type="ARBA" id="ARBA00022475"/>
    </source>
</evidence>
<accession>A0A1E5Q7G0</accession>
<keyword evidence="8 13" id="KW-1133">Transmembrane helix</keyword>
<feature type="transmembrane region" description="Helical" evidence="13">
    <location>
        <begin position="69"/>
        <end position="90"/>
    </location>
</feature>
<keyword evidence="11 13" id="KW-0472">Membrane</keyword>
<gene>
    <name evidence="14" type="ORF">BEN30_11030</name>
</gene>
<evidence type="ECO:0000313" key="14">
    <source>
        <dbReference type="EMBL" id="OEJ66920.1"/>
    </source>
</evidence>
<protein>
    <recommendedName>
        <fullName evidence="13">Nickel/cobalt efflux system</fullName>
    </recommendedName>
</protein>
<dbReference type="GO" id="GO:0032025">
    <property type="term" value="P:response to cobalt ion"/>
    <property type="evidence" value="ECO:0007669"/>
    <property type="project" value="TreeGrafter"/>
</dbReference>
<dbReference type="InterPro" id="IPR051224">
    <property type="entry name" value="NiCoT_RcnA"/>
</dbReference>
<keyword evidence="6" id="KW-0533">Nickel</keyword>
<evidence type="ECO:0000256" key="7">
    <source>
        <dbReference type="ARBA" id="ARBA00022692"/>
    </source>
</evidence>
<dbReference type="GO" id="GO:0010045">
    <property type="term" value="P:response to nickel cation"/>
    <property type="evidence" value="ECO:0007669"/>
    <property type="project" value="TreeGrafter"/>
</dbReference>
<feature type="transmembrane region" description="Helical" evidence="13">
    <location>
        <begin position="297"/>
        <end position="323"/>
    </location>
</feature>
<dbReference type="GO" id="GO:0046583">
    <property type="term" value="F:monoatomic cation efflux transmembrane transporter activity"/>
    <property type="evidence" value="ECO:0007669"/>
    <property type="project" value="TreeGrafter"/>
</dbReference>
<dbReference type="Pfam" id="PF03824">
    <property type="entry name" value="NicO"/>
    <property type="match status" value="1"/>
</dbReference>
<keyword evidence="15" id="KW-1185">Reference proteome</keyword>
<comment type="subcellular location">
    <subcellularLocation>
        <location evidence="2 13">Cell membrane</location>
        <topology evidence="2 13">Multi-pass membrane protein</topology>
    </subcellularLocation>
</comment>
<feature type="transmembrane region" description="Helical" evidence="13">
    <location>
        <begin position="255"/>
        <end position="276"/>
    </location>
</feature>
<evidence type="ECO:0000256" key="1">
    <source>
        <dbReference type="ARBA" id="ARBA00002510"/>
    </source>
</evidence>
<dbReference type="GO" id="GO:0006824">
    <property type="term" value="P:cobalt ion transport"/>
    <property type="evidence" value="ECO:0007669"/>
    <property type="project" value="UniProtKB-KW"/>
</dbReference>
<proteinExistence type="inferred from homology"/>
<feature type="transmembrane region" description="Helical" evidence="13">
    <location>
        <begin position="153"/>
        <end position="172"/>
    </location>
</feature>
<evidence type="ECO:0000256" key="4">
    <source>
        <dbReference type="ARBA" id="ARBA00022448"/>
    </source>
</evidence>
<evidence type="ECO:0000256" key="13">
    <source>
        <dbReference type="RuleBase" id="RU362101"/>
    </source>
</evidence>
<keyword evidence="3" id="KW-0171">Cobalt transport</keyword>
<dbReference type="Proteomes" id="UP000095347">
    <property type="component" value="Unassembled WGS sequence"/>
</dbReference>
<dbReference type="RefSeq" id="WP_069958126.1">
    <property type="nucleotide sequence ID" value="NZ_MCGG01000027.1"/>
</dbReference>
<dbReference type="PANTHER" id="PTHR40659">
    <property type="entry name" value="NICKEL/COBALT EFFLUX SYSTEM RCNA"/>
    <property type="match status" value="1"/>
</dbReference>
<comment type="function">
    <text evidence="1">Efflux system for nickel and cobalt.</text>
</comment>
<evidence type="ECO:0000313" key="15">
    <source>
        <dbReference type="Proteomes" id="UP000095347"/>
    </source>
</evidence>
<dbReference type="AlphaFoldDB" id="A0A1E5Q7G0"/>
<evidence type="ECO:0000256" key="11">
    <source>
        <dbReference type="ARBA" id="ARBA00023136"/>
    </source>
</evidence>
<evidence type="ECO:0000256" key="10">
    <source>
        <dbReference type="ARBA" id="ARBA00023112"/>
    </source>
</evidence>
<feature type="transmembrane region" description="Helical" evidence="13">
    <location>
        <begin position="227"/>
        <end position="249"/>
    </location>
</feature>
<feature type="transmembrane region" description="Helical" evidence="13">
    <location>
        <begin position="111"/>
        <end position="133"/>
    </location>
</feature>
<keyword evidence="10" id="KW-0921">Nickel transport</keyword>
<evidence type="ECO:0000256" key="6">
    <source>
        <dbReference type="ARBA" id="ARBA00022596"/>
    </source>
</evidence>
<organism evidence="14 15">
    <name type="scientific">Magnetovibrio blakemorei</name>
    <dbReference type="NCBI Taxonomy" id="28181"/>
    <lineage>
        <taxon>Bacteria</taxon>
        <taxon>Pseudomonadati</taxon>
        <taxon>Pseudomonadota</taxon>
        <taxon>Alphaproteobacteria</taxon>
        <taxon>Rhodospirillales</taxon>
        <taxon>Magnetovibrionaceae</taxon>
        <taxon>Magnetovibrio</taxon>
    </lineage>
</organism>
<comment type="similarity">
    <text evidence="13">Belongs to the NiCoT transporter (TC 2.A.52) family.</text>
</comment>
<comment type="caution">
    <text evidence="14">The sequence shown here is derived from an EMBL/GenBank/DDBJ whole genome shotgun (WGS) entry which is preliminary data.</text>
</comment>